<comment type="subcellular location">
    <subcellularLocation>
        <location evidence="1">Endomembrane system</location>
        <topology evidence="1">Multi-pass membrane protein</topology>
    </subcellularLocation>
</comment>
<dbReference type="Pfam" id="PF08449">
    <property type="entry name" value="UAA"/>
    <property type="match status" value="2"/>
</dbReference>
<gene>
    <name evidence="8" type="ORF">EW145_g775</name>
</gene>
<dbReference type="Proteomes" id="UP000308199">
    <property type="component" value="Unassembled WGS sequence"/>
</dbReference>
<dbReference type="InterPro" id="IPR013657">
    <property type="entry name" value="SCL35B1-4/HUT1"/>
</dbReference>
<sequence>MFFQMLVAGIAEPLITFSLIFGGCCSNALTLEVITSEYPPAGTLVTFAQFLLVALVGLRNQLVVLATRIPRVEALQRAIALLRNSNVNNVTIYGPNTRITRTFAQELAALVEGTLSERVDGNSDVSSGYRSSFHESSKDTPPAIFAISLLPSGQSTSAFPSSASAQDYLAQMERRISERMDEVISPTFKNDVQERDPSKTEMNTVPDALLHASTSGPQSTTFKIVLQGNYRLLETADLVLNVSDPEHPALLYPRSERFTFNPFRYRFKPRRVPLMRYAVQVLLFLLVNLLNNAAFAYQVPMAVHIIFRSGGLVVNMLMGWIIEKRRYTKIQICSVILITLGVALTTLSSSQSHRKVWTASAPPSDEQLDVASYGKYAIGIGILSLALLLSGLLGLAQDRAFERYGRGDWAEAMFYLHVLALPLFGFVSSDLVAQIRTANAGPQVELNLTTFFTLTDSDFIRGSLPPLPYFPIRTPTLRIPVFYVPLVANVLTQLMCVAGVNRLTAHTSSLTVALVLVVRKAVSLAVSVLLLGDGNGSAALWVGATAVLTGTIGYALGSRRRSRIASKKDE</sequence>
<feature type="transmembrane region" description="Helical" evidence="7">
    <location>
        <begin position="373"/>
        <end position="396"/>
    </location>
</feature>
<dbReference type="GO" id="GO:0005462">
    <property type="term" value="F:UDP-N-acetylglucosamine transmembrane transporter activity"/>
    <property type="evidence" value="ECO:0007669"/>
    <property type="project" value="TreeGrafter"/>
</dbReference>
<evidence type="ECO:0000256" key="6">
    <source>
        <dbReference type="ARBA" id="ARBA00023136"/>
    </source>
</evidence>
<dbReference type="PANTHER" id="PTHR10778:SF4">
    <property type="entry name" value="NUCLEOTIDE SUGAR TRANSPORTER SLC35B4"/>
    <property type="match status" value="1"/>
</dbReference>
<evidence type="ECO:0000256" key="7">
    <source>
        <dbReference type="SAM" id="Phobius"/>
    </source>
</evidence>
<evidence type="ECO:0000313" key="9">
    <source>
        <dbReference type="Proteomes" id="UP000308199"/>
    </source>
</evidence>
<feature type="transmembrane region" description="Helical" evidence="7">
    <location>
        <begin position="481"/>
        <end position="500"/>
    </location>
</feature>
<feature type="transmembrane region" description="Helical" evidence="7">
    <location>
        <begin position="408"/>
        <end position="427"/>
    </location>
</feature>
<keyword evidence="5 7" id="KW-1133">Transmembrane helix</keyword>
<evidence type="ECO:0000313" key="8">
    <source>
        <dbReference type="EMBL" id="THH11262.1"/>
    </source>
</evidence>
<proteinExistence type="predicted"/>
<dbReference type="GO" id="GO:0005789">
    <property type="term" value="C:endoplasmic reticulum membrane"/>
    <property type="evidence" value="ECO:0007669"/>
    <property type="project" value="TreeGrafter"/>
</dbReference>
<evidence type="ECO:0000256" key="1">
    <source>
        <dbReference type="ARBA" id="ARBA00004127"/>
    </source>
</evidence>
<feature type="transmembrane region" description="Helical" evidence="7">
    <location>
        <begin position="512"/>
        <end position="532"/>
    </location>
</feature>
<keyword evidence="2" id="KW-0813">Transport</keyword>
<accession>A0A4S4LH25</accession>
<dbReference type="InterPro" id="IPR037185">
    <property type="entry name" value="EmrE-like"/>
</dbReference>
<keyword evidence="3" id="KW-0762">Sugar transport</keyword>
<dbReference type="PANTHER" id="PTHR10778">
    <property type="entry name" value="SOLUTE CARRIER FAMILY 35 MEMBER B"/>
    <property type="match status" value="1"/>
</dbReference>
<comment type="caution">
    <text evidence="8">The sequence shown here is derived from an EMBL/GenBank/DDBJ whole genome shotgun (WGS) entry which is preliminary data.</text>
</comment>
<keyword evidence="9" id="KW-1185">Reference proteome</keyword>
<dbReference type="SUPFAM" id="SSF103481">
    <property type="entry name" value="Multidrug resistance efflux transporter EmrE"/>
    <property type="match status" value="1"/>
</dbReference>
<feature type="transmembrane region" description="Helical" evidence="7">
    <location>
        <begin position="301"/>
        <end position="322"/>
    </location>
</feature>
<organism evidence="8 9">
    <name type="scientific">Phellinidium pouzarii</name>
    <dbReference type="NCBI Taxonomy" id="167371"/>
    <lineage>
        <taxon>Eukaryota</taxon>
        <taxon>Fungi</taxon>
        <taxon>Dikarya</taxon>
        <taxon>Basidiomycota</taxon>
        <taxon>Agaricomycotina</taxon>
        <taxon>Agaricomycetes</taxon>
        <taxon>Hymenochaetales</taxon>
        <taxon>Hymenochaetaceae</taxon>
        <taxon>Phellinidium</taxon>
    </lineage>
</organism>
<feature type="transmembrane region" description="Helical" evidence="7">
    <location>
        <begin position="38"/>
        <end position="58"/>
    </location>
</feature>
<dbReference type="GO" id="GO:0000139">
    <property type="term" value="C:Golgi membrane"/>
    <property type="evidence" value="ECO:0007669"/>
    <property type="project" value="TreeGrafter"/>
</dbReference>
<evidence type="ECO:0000256" key="3">
    <source>
        <dbReference type="ARBA" id="ARBA00022597"/>
    </source>
</evidence>
<dbReference type="EMBL" id="SGPK01000017">
    <property type="protein sequence ID" value="THH11262.1"/>
    <property type="molecule type" value="Genomic_DNA"/>
</dbReference>
<protein>
    <recommendedName>
        <fullName evidence="10">UAA transporter</fullName>
    </recommendedName>
</protein>
<feature type="transmembrane region" description="Helical" evidence="7">
    <location>
        <begin position="334"/>
        <end position="353"/>
    </location>
</feature>
<keyword evidence="6 7" id="KW-0472">Membrane</keyword>
<feature type="transmembrane region" description="Helical" evidence="7">
    <location>
        <begin position="538"/>
        <end position="557"/>
    </location>
</feature>
<reference evidence="8 9" key="1">
    <citation type="submission" date="2019-02" db="EMBL/GenBank/DDBJ databases">
        <title>Genome sequencing of the rare red list fungi Phellinidium pouzarii.</title>
        <authorList>
            <person name="Buettner E."/>
            <person name="Kellner H."/>
        </authorList>
    </citation>
    <scope>NUCLEOTIDE SEQUENCE [LARGE SCALE GENOMIC DNA]</scope>
    <source>
        <strain evidence="8 9">DSM 108285</strain>
    </source>
</reference>
<dbReference type="GO" id="GO:0005464">
    <property type="term" value="F:UDP-xylose transmembrane transporter activity"/>
    <property type="evidence" value="ECO:0007669"/>
    <property type="project" value="TreeGrafter"/>
</dbReference>
<dbReference type="OrthoDB" id="999962at2759"/>
<evidence type="ECO:0000256" key="5">
    <source>
        <dbReference type="ARBA" id="ARBA00022989"/>
    </source>
</evidence>
<keyword evidence="4 7" id="KW-0812">Transmembrane</keyword>
<dbReference type="AlphaFoldDB" id="A0A4S4LH25"/>
<evidence type="ECO:0000256" key="2">
    <source>
        <dbReference type="ARBA" id="ARBA00022448"/>
    </source>
</evidence>
<feature type="transmembrane region" description="Helical" evidence="7">
    <location>
        <begin position="274"/>
        <end position="295"/>
    </location>
</feature>
<evidence type="ECO:0008006" key="10">
    <source>
        <dbReference type="Google" id="ProtNLM"/>
    </source>
</evidence>
<name>A0A4S4LH25_9AGAM</name>
<evidence type="ECO:0000256" key="4">
    <source>
        <dbReference type="ARBA" id="ARBA00022692"/>
    </source>
</evidence>